<keyword evidence="2" id="KW-1185">Reference proteome</keyword>
<evidence type="ECO:0000313" key="2">
    <source>
        <dbReference type="Proteomes" id="UP001500305"/>
    </source>
</evidence>
<dbReference type="EMBL" id="BAAATR010000072">
    <property type="protein sequence ID" value="GAA2280068.1"/>
    <property type="molecule type" value="Genomic_DNA"/>
</dbReference>
<gene>
    <name evidence="1" type="ORF">GCM10010430_77640</name>
</gene>
<protein>
    <submittedName>
        <fullName evidence="1">Uncharacterized protein</fullName>
    </submittedName>
</protein>
<sequence>MTGFLSGAGRQGVRPVCPPVHGVLVGRFARGPVRPRKVHKCRLRRGGYAPGAAGQGERSGGQDAVVWEIRAVGVDQEYAQQRIAEAIAAREAEEGHSWEQLVKVGAA</sequence>
<evidence type="ECO:0000313" key="1">
    <source>
        <dbReference type="EMBL" id="GAA2280068.1"/>
    </source>
</evidence>
<accession>A0ABP5RZK2</accession>
<name>A0ABP5RZK2_9ACTN</name>
<reference evidence="2" key="1">
    <citation type="journal article" date="2019" name="Int. J. Syst. Evol. Microbiol.">
        <title>The Global Catalogue of Microorganisms (GCM) 10K type strain sequencing project: providing services to taxonomists for standard genome sequencing and annotation.</title>
        <authorList>
            <consortium name="The Broad Institute Genomics Platform"/>
            <consortium name="The Broad Institute Genome Sequencing Center for Infectious Disease"/>
            <person name="Wu L."/>
            <person name="Ma J."/>
        </authorList>
    </citation>
    <scope>NUCLEOTIDE SEQUENCE [LARGE SCALE GENOMIC DNA]</scope>
    <source>
        <strain evidence="2">JCM 7356</strain>
    </source>
</reference>
<proteinExistence type="predicted"/>
<dbReference type="Proteomes" id="UP001500305">
    <property type="component" value="Unassembled WGS sequence"/>
</dbReference>
<comment type="caution">
    <text evidence="1">The sequence shown here is derived from an EMBL/GenBank/DDBJ whole genome shotgun (WGS) entry which is preliminary data.</text>
</comment>
<organism evidence="1 2">
    <name type="scientific">Kitasatospora cystarginea</name>
    <dbReference type="NCBI Taxonomy" id="58350"/>
    <lineage>
        <taxon>Bacteria</taxon>
        <taxon>Bacillati</taxon>
        <taxon>Actinomycetota</taxon>
        <taxon>Actinomycetes</taxon>
        <taxon>Kitasatosporales</taxon>
        <taxon>Streptomycetaceae</taxon>
        <taxon>Kitasatospora</taxon>
    </lineage>
</organism>